<name>A0A2B4SI07_STYPI</name>
<keyword evidence="6" id="KW-0833">Ubl conjugation pathway</keyword>
<keyword evidence="8" id="KW-0539">Nucleus</keyword>
<dbReference type="InterPro" id="IPR011011">
    <property type="entry name" value="Znf_FYVE_PHD"/>
</dbReference>
<comment type="pathway">
    <text evidence="2">Protein modification; protein ubiquitination.</text>
</comment>
<feature type="region of interest" description="Disordered" evidence="10">
    <location>
        <begin position="292"/>
        <end position="329"/>
    </location>
</feature>
<comment type="subcellular location">
    <subcellularLocation>
        <location evidence="1">Nucleus</location>
    </subcellularLocation>
</comment>
<evidence type="ECO:0000256" key="6">
    <source>
        <dbReference type="ARBA" id="ARBA00022786"/>
    </source>
</evidence>
<keyword evidence="3" id="KW-0808">Transferase</keyword>
<keyword evidence="14" id="KW-1185">Reference proteome</keyword>
<dbReference type="OrthoDB" id="512616at2759"/>
<comment type="caution">
    <text evidence="13">The sequence shown here is derived from an EMBL/GenBank/DDBJ whole genome shotgun (WGS) entry which is preliminary data.</text>
</comment>
<sequence>MRRRKGGKEREFKEGDNDVCRLCSKGPDEDIFGKFFRDASTGFSVHQYCMFLSSGLAQKGKEDEEFDGFLIKDIKKEITRAKRLRCSFCKKLGASIGCCKGGCRETFHYKCGKENGALFQFFDTFNSFCRLHRPTQDVALQKNQTCPICRCEIGHKSKIPIAVIPLVTPCCRMTWFHNNCLQKYANSSGSYYFRCPVCNNLEEFQEEMKRMGIFIPEQDASWEKEDAFADLLFQYSRCDAKKCVCQNGREHKETSGKWRIRLCDICGQTGTHLKCQRWKKSPGEWHCDVCGDKKSQPRTRQRQIGDRSMNYLSSDDDDDDDDRESPTEDCDVNVCSVSDDEVPLAEIRNELNCRGETPLCVDNVVKRPKAVASPMRKRARVSLQRSDDEDETTELKEDHTNKPQETPECSGLHLGDIFASTSSMTTSLLLTLSGLITGTTRENIQSDFEPILNESVESDCSSEASIEFVKAVKTDEKHFNSEINVGRSAGKLQRRAGFQEVKQDLSLTTSKAVRDSVEAESCIISGKTEGRESTSVENLSVSENKDEIDEDFCCITKVVKKSCPVGNDKCGQNCDLDCCNSVARHIYQSPSPSKVSMSSCSHKDIQSKKVSGSSTYSGRSLVKEKIGKPADQNKLLNEATTEARFFSVGTNTLPFKQCVKKDSRHKLASDAASTRRKRMKLSSKKSGKRLKRFAAVQDDKVALSHKC</sequence>
<dbReference type="SMART" id="SM00249">
    <property type="entry name" value="PHD"/>
    <property type="match status" value="2"/>
</dbReference>
<evidence type="ECO:0000256" key="10">
    <source>
        <dbReference type="SAM" id="MobiDB-lite"/>
    </source>
</evidence>
<proteinExistence type="predicted"/>
<dbReference type="InterPro" id="IPR051188">
    <property type="entry name" value="PHD-type_Zinc_Finger"/>
</dbReference>
<dbReference type="PANTHER" id="PTHR12420:SF42">
    <property type="entry name" value="G2_M PHASE-SPECIFIC E3 UBIQUITIN-PROTEIN LIGASE"/>
    <property type="match status" value="1"/>
</dbReference>
<dbReference type="CDD" id="cd15669">
    <property type="entry name" value="ePHD_PHF7_G2E3_like"/>
    <property type="match status" value="1"/>
</dbReference>
<evidence type="ECO:0000259" key="11">
    <source>
        <dbReference type="PROSITE" id="PS50089"/>
    </source>
</evidence>
<evidence type="ECO:0000256" key="3">
    <source>
        <dbReference type="ARBA" id="ARBA00022679"/>
    </source>
</evidence>
<dbReference type="GO" id="GO:0005634">
    <property type="term" value="C:nucleus"/>
    <property type="evidence" value="ECO:0007669"/>
    <property type="project" value="TreeGrafter"/>
</dbReference>
<dbReference type="PROSITE" id="PS50089">
    <property type="entry name" value="ZF_RING_2"/>
    <property type="match status" value="1"/>
</dbReference>
<feature type="region of interest" description="Disordered" evidence="10">
    <location>
        <begin position="371"/>
        <end position="410"/>
    </location>
</feature>
<feature type="domain" description="RING-type" evidence="11">
    <location>
        <begin position="146"/>
        <end position="199"/>
    </location>
</feature>
<dbReference type="Pfam" id="PF13771">
    <property type="entry name" value="zf-HC5HC2H"/>
    <property type="match status" value="1"/>
</dbReference>
<dbReference type="EMBL" id="LSMT01000088">
    <property type="protein sequence ID" value="PFX28208.1"/>
    <property type="molecule type" value="Genomic_DNA"/>
</dbReference>
<dbReference type="PROSITE" id="PS51805">
    <property type="entry name" value="EPHD"/>
    <property type="match status" value="1"/>
</dbReference>
<evidence type="ECO:0000256" key="9">
    <source>
        <dbReference type="PROSITE-ProRule" id="PRU00175"/>
    </source>
</evidence>
<feature type="compositionally biased region" description="Basic and acidic residues" evidence="10">
    <location>
        <begin position="393"/>
        <end position="402"/>
    </location>
</feature>
<dbReference type="InterPro" id="IPR013083">
    <property type="entry name" value="Znf_RING/FYVE/PHD"/>
</dbReference>
<dbReference type="InterPro" id="IPR034732">
    <property type="entry name" value="EPHD"/>
</dbReference>
<evidence type="ECO:0000256" key="5">
    <source>
        <dbReference type="ARBA" id="ARBA00022771"/>
    </source>
</evidence>
<dbReference type="InterPro" id="IPR059102">
    <property type="entry name" value="PHD_PHF7/G2E3-like"/>
</dbReference>
<evidence type="ECO:0000256" key="4">
    <source>
        <dbReference type="ARBA" id="ARBA00022723"/>
    </source>
</evidence>
<evidence type="ECO:0000256" key="7">
    <source>
        <dbReference type="ARBA" id="ARBA00022833"/>
    </source>
</evidence>
<evidence type="ECO:0000313" key="14">
    <source>
        <dbReference type="Proteomes" id="UP000225706"/>
    </source>
</evidence>
<keyword evidence="5 9" id="KW-0863">Zinc-finger</keyword>
<dbReference type="Proteomes" id="UP000225706">
    <property type="component" value="Unassembled WGS sequence"/>
</dbReference>
<dbReference type="Gene3D" id="3.30.40.10">
    <property type="entry name" value="Zinc/RING finger domain, C3HC4 (zinc finger)"/>
    <property type="match status" value="2"/>
</dbReference>
<evidence type="ECO:0000313" key="13">
    <source>
        <dbReference type="EMBL" id="PFX28208.1"/>
    </source>
</evidence>
<dbReference type="InterPro" id="IPR001965">
    <property type="entry name" value="Znf_PHD"/>
</dbReference>
<protein>
    <submittedName>
        <fullName evidence="13">G2/M phase-specific E3 ubiquitin-protein ligase</fullName>
    </submittedName>
</protein>
<organism evidence="13 14">
    <name type="scientific">Stylophora pistillata</name>
    <name type="common">Smooth cauliflower coral</name>
    <dbReference type="NCBI Taxonomy" id="50429"/>
    <lineage>
        <taxon>Eukaryota</taxon>
        <taxon>Metazoa</taxon>
        <taxon>Cnidaria</taxon>
        <taxon>Anthozoa</taxon>
        <taxon>Hexacorallia</taxon>
        <taxon>Scleractinia</taxon>
        <taxon>Astrocoeniina</taxon>
        <taxon>Pocilloporidae</taxon>
        <taxon>Stylophora</taxon>
    </lineage>
</organism>
<dbReference type="STRING" id="50429.A0A2B4SI07"/>
<dbReference type="SUPFAM" id="SSF57903">
    <property type="entry name" value="FYVE/PHD zinc finger"/>
    <property type="match status" value="1"/>
</dbReference>
<dbReference type="InterPro" id="IPR001841">
    <property type="entry name" value="Znf_RING"/>
</dbReference>
<feature type="domain" description="PHD-type" evidence="12">
    <location>
        <begin position="17"/>
        <end position="133"/>
    </location>
</feature>
<feature type="region of interest" description="Disordered" evidence="10">
    <location>
        <begin position="666"/>
        <end position="689"/>
    </location>
</feature>
<dbReference type="InterPro" id="IPR042013">
    <property type="entry name" value="PHF7/G2E3_ePHD"/>
</dbReference>
<evidence type="ECO:0000256" key="1">
    <source>
        <dbReference type="ARBA" id="ARBA00004123"/>
    </source>
</evidence>
<feature type="compositionally biased region" description="Acidic residues" evidence="10">
    <location>
        <begin position="314"/>
        <end position="329"/>
    </location>
</feature>
<evidence type="ECO:0000259" key="12">
    <source>
        <dbReference type="PROSITE" id="PS51805"/>
    </source>
</evidence>
<dbReference type="AlphaFoldDB" id="A0A2B4SI07"/>
<keyword evidence="4" id="KW-0479">Metal-binding</keyword>
<evidence type="ECO:0000256" key="8">
    <source>
        <dbReference type="ARBA" id="ARBA00023242"/>
    </source>
</evidence>
<gene>
    <name evidence="13" type="primary">G2e3</name>
    <name evidence="13" type="ORF">AWC38_SpisGene7098</name>
</gene>
<keyword evidence="7" id="KW-0862">Zinc</keyword>
<dbReference type="GO" id="GO:0008270">
    <property type="term" value="F:zinc ion binding"/>
    <property type="evidence" value="ECO:0007669"/>
    <property type="project" value="UniProtKB-KW"/>
</dbReference>
<dbReference type="Pfam" id="PF26054">
    <property type="entry name" value="PHD_G2E3"/>
    <property type="match status" value="1"/>
</dbReference>
<evidence type="ECO:0000256" key="2">
    <source>
        <dbReference type="ARBA" id="ARBA00004906"/>
    </source>
</evidence>
<feature type="compositionally biased region" description="Basic residues" evidence="10">
    <location>
        <begin position="674"/>
        <end position="689"/>
    </location>
</feature>
<dbReference type="PANTHER" id="PTHR12420">
    <property type="entry name" value="PHD FINGER PROTEIN"/>
    <property type="match status" value="1"/>
</dbReference>
<reference evidence="14" key="1">
    <citation type="journal article" date="2017" name="bioRxiv">
        <title>Comparative analysis of the genomes of Stylophora pistillata and Acropora digitifera provides evidence for extensive differences between species of corals.</title>
        <authorList>
            <person name="Voolstra C.R."/>
            <person name="Li Y."/>
            <person name="Liew Y.J."/>
            <person name="Baumgarten S."/>
            <person name="Zoccola D."/>
            <person name="Flot J.-F."/>
            <person name="Tambutte S."/>
            <person name="Allemand D."/>
            <person name="Aranda M."/>
        </authorList>
    </citation>
    <scope>NUCLEOTIDE SEQUENCE [LARGE SCALE GENOMIC DNA]</scope>
</reference>
<accession>A0A2B4SI07</accession>